<feature type="domain" description="N-acetyltransferase" evidence="4">
    <location>
        <begin position="12"/>
        <end position="171"/>
    </location>
</feature>
<evidence type="ECO:0000259" key="4">
    <source>
        <dbReference type="PROSITE" id="PS51186"/>
    </source>
</evidence>
<dbReference type="Gene3D" id="3.40.630.30">
    <property type="match status" value="1"/>
</dbReference>
<reference evidence="5" key="1">
    <citation type="submission" date="2023-08" db="EMBL/GenBank/DDBJ databases">
        <title>Methanolobus mangrovi sp. nov. and Methanolobus sediminis sp. nov, two novel methylotrophic methanogens isolated from mangrove sediments in China.</title>
        <authorList>
            <person name="Zhou J."/>
        </authorList>
    </citation>
    <scope>NUCLEOTIDE SEQUENCE</scope>
    <source>
        <strain evidence="5">FTZ2</strain>
    </source>
</reference>
<dbReference type="PANTHER" id="PTHR43792:SF8">
    <property type="entry name" value="[RIBOSOMAL PROTEIN US5]-ALANINE N-ACETYLTRANSFERASE"/>
    <property type="match status" value="1"/>
</dbReference>
<dbReference type="InterPro" id="IPR051531">
    <property type="entry name" value="N-acetyltransferase"/>
</dbReference>
<sequence length="177" mass="20508">MKIPQSINTERLVIRRYVEDDLDRLHLFFNNEEVTSSTDMPLHRSIEETKEFLDILIQSYNSDEPLFAMAISKKDNGEVIGSCGFAPLEFSQDTQVYYALEPEFRGKGYATEAMEKMIEYMVLVLDINRIAVYCSPENSNSINLAKRVGMEYQGTVKVEDRDSEYFLLTREKYLSVN</sequence>
<keyword evidence="2" id="KW-0012">Acyltransferase</keyword>
<dbReference type="Proteomes" id="UP001183006">
    <property type="component" value="Chromosome"/>
</dbReference>
<dbReference type="GeneID" id="84229410"/>
<dbReference type="InterPro" id="IPR000182">
    <property type="entry name" value="GNAT_dom"/>
</dbReference>
<dbReference type="AlphaFoldDB" id="A0AA51UH27"/>
<keyword evidence="1" id="KW-0808">Transferase</keyword>
<protein>
    <submittedName>
        <fullName evidence="5">GNAT family N-acetyltransferase</fullName>
    </submittedName>
</protein>
<evidence type="ECO:0000313" key="6">
    <source>
        <dbReference type="Proteomes" id="UP001183006"/>
    </source>
</evidence>
<dbReference type="CDD" id="cd04301">
    <property type="entry name" value="NAT_SF"/>
    <property type="match status" value="1"/>
</dbReference>
<evidence type="ECO:0000256" key="3">
    <source>
        <dbReference type="ARBA" id="ARBA00038502"/>
    </source>
</evidence>
<keyword evidence="6" id="KW-1185">Reference proteome</keyword>
<dbReference type="InterPro" id="IPR016181">
    <property type="entry name" value="Acyl_CoA_acyltransferase"/>
</dbReference>
<accession>A0AA51UH27</accession>
<evidence type="ECO:0000256" key="2">
    <source>
        <dbReference type="ARBA" id="ARBA00023315"/>
    </source>
</evidence>
<proteinExistence type="inferred from homology"/>
<dbReference type="PROSITE" id="PS51186">
    <property type="entry name" value="GNAT"/>
    <property type="match status" value="1"/>
</dbReference>
<comment type="similarity">
    <text evidence="3">Belongs to the acetyltransferase family. RimJ subfamily.</text>
</comment>
<dbReference type="Pfam" id="PF13302">
    <property type="entry name" value="Acetyltransf_3"/>
    <property type="match status" value="1"/>
</dbReference>
<dbReference type="KEGG" id="mmav:RE476_04675"/>
<dbReference type="SUPFAM" id="SSF55729">
    <property type="entry name" value="Acyl-CoA N-acyltransferases (Nat)"/>
    <property type="match status" value="1"/>
</dbReference>
<dbReference type="PANTHER" id="PTHR43792">
    <property type="entry name" value="GNAT FAMILY, PUTATIVE (AFU_ORTHOLOGUE AFUA_3G00765)-RELATED-RELATED"/>
    <property type="match status" value="1"/>
</dbReference>
<dbReference type="RefSeq" id="WP_309309243.1">
    <property type="nucleotide sequence ID" value="NZ_CP133594.1"/>
</dbReference>
<name>A0AA51UH27_9EURY</name>
<dbReference type="GO" id="GO:0016747">
    <property type="term" value="F:acyltransferase activity, transferring groups other than amino-acyl groups"/>
    <property type="evidence" value="ECO:0007669"/>
    <property type="project" value="InterPro"/>
</dbReference>
<evidence type="ECO:0000256" key="1">
    <source>
        <dbReference type="ARBA" id="ARBA00022679"/>
    </source>
</evidence>
<gene>
    <name evidence="5" type="ORF">RE476_04675</name>
</gene>
<organism evidence="5 6">
    <name type="scientific">Methanolobus mangrovi</name>
    <dbReference type="NCBI Taxonomy" id="3072977"/>
    <lineage>
        <taxon>Archaea</taxon>
        <taxon>Methanobacteriati</taxon>
        <taxon>Methanobacteriota</taxon>
        <taxon>Stenosarchaea group</taxon>
        <taxon>Methanomicrobia</taxon>
        <taxon>Methanosarcinales</taxon>
        <taxon>Methanosarcinaceae</taxon>
        <taxon>Methanolobus</taxon>
    </lineage>
</organism>
<dbReference type="EMBL" id="CP133594">
    <property type="protein sequence ID" value="WMW23127.1"/>
    <property type="molecule type" value="Genomic_DNA"/>
</dbReference>
<evidence type="ECO:0000313" key="5">
    <source>
        <dbReference type="EMBL" id="WMW23127.1"/>
    </source>
</evidence>